<dbReference type="PRINTS" id="PR00368">
    <property type="entry name" value="FADPNR"/>
</dbReference>
<dbReference type="PANTHER" id="PTHR43429:SF3">
    <property type="entry name" value="NITRITE REDUCTASE [NAD(P)H]"/>
    <property type="match status" value="1"/>
</dbReference>
<protein>
    <submittedName>
        <fullName evidence="6">Pyridine nucleotide-disulphide oxidoreductase</fullName>
    </submittedName>
</protein>
<proteinExistence type="inferred from homology"/>
<keyword evidence="4" id="KW-0274">FAD</keyword>
<evidence type="ECO:0000313" key="7">
    <source>
        <dbReference type="Proteomes" id="UP000197215"/>
    </source>
</evidence>
<keyword evidence="3" id="KW-0285">Flavoprotein</keyword>
<keyword evidence="7" id="KW-1185">Reference proteome</keyword>
<reference evidence="6 7" key="1">
    <citation type="submission" date="2017-06" db="EMBL/GenBank/DDBJ databases">
        <authorList>
            <person name="Kim H.J."/>
            <person name="Triplett B.A."/>
        </authorList>
    </citation>
    <scope>NUCLEOTIDE SEQUENCE [LARGE SCALE GENOMIC DNA]</scope>
    <source>
        <strain evidence="6 7">MWH-VicM1</strain>
    </source>
</reference>
<dbReference type="OrthoDB" id="9768666at2"/>
<dbReference type="RefSeq" id="WP_088812666.1">
    <property type="nucleotide sequence ID" value="NZ_FYEX01000001.1"/>
</dbReference>
<dbReference type="PANTHER" id="PTHR43429">
    <property type="entry name" value="PYRIDINE NUCLEOTIDE-DISULFIDE OXIDOREDUCTASE DOMAIN-CONTAINING"/>
    <property type="match status" value="1"/>
</dbReference>
<dbReference type="PRINTS" id="PR00411">
    <property type="entry name" value="PNDRDTASEI"/>
</dbReference>
<dbReference type="InterPro" id="IPR050260">
    <property type="entry name" value="FAD-bd_OxRdtase"/>
</dbReference>
<evidence type="ECO:0000256" key="1">
    <source>
        <dbReference type="ARBA" id="ARBA00001974"/>
    </source>
</evidence>
<organism evidence="6 7">
    <name type="scientific">Polynucleobacter victoriensis</name>
    <dbReference type="NCBI Taxonomy" id="2049319"/>
    <lineage>
        <taxon>Bacteria</taxon>
        <taxon>Pseudomonadati</taxon>
        <taxon>Pseudomonadota</taxon>
        <taxon>Betaproteobacteria</taxon>
        <taxon>Burkholderiales</taxon>
        <taxon>Burkholderiaceae</taxon>
        <taxon>Polynucleobacter</taxon>
    </lineage>
</organism>
<dbReference type="AlphaFoldDB" id="A0A212TB26"/>
<evidence type="ECO:0000256" key="4">
    <source>
        <dbReference type="ARBA" id="ARBA00022827"/>
    </source>
</evidence>
<evidence type="ECO:0000313" key="6">
    <source>
        <dbReference type="EMBL" id="SNC63026.1"/>
    </source>
</evidence>
<dbReference type="Pfam" id="PF07992">
    <property type="entry name" value="Pyr_redox_2"/>
    <property type="match status" value="1"/>
</dbReference>
<dbReference type="Proteomes" id="UP000197215">
    <property type="component" value="Unassembled WGS sequence"/>
</dbReference>
<accession>A0A212TB26</accession>
<evidence type="ECO:0000256" key="3">
    <source>
        <dbReference type="ARBA" id="ARBA00022630"/>
    </source>
</evidence>
<evidence type="ECO:0000256" key="2">
    <source>
        <dbReference type="ARBA" id="ARBA00006442"/>
    </source>
</evidence>
<dbReference type="EMBL" id="FYEX01000001">
    <property type="protein sequence ID" value="SNC63026.1"/>
    <property type="molecule type" value="Genomic_DNA"/>
</dbReference>
<sequence>MKHVILGNGPAGVIAAETIRQHNPSDEIIMVGSEPEPPYSRMAIPYLLVGNIKEDGTYLRKTKNHFQNLNIQEVSGLAETIDVKNKQVKLAGGKSLAYDKLLIATGSQPVRPPIPGIDSPGVHPCWTLEDARAIQKLAKPGARVLQMGAGFIGCIILEALASRGVDLTVVEMGNRMVPRMMTEGAGTLIKEWVQAKGVAVYTDTRVEAITPVKSSGGIVSKIAGVFGGSNASPLEVKLSNGKTIEVDLVISATGVRPNIAYLKDSGIEINTGILVDNKMQTSVPDVYAAGDVTESVDFSTGKRIVNAIQPNAAEQAKIAGANMLGRKAESQGTIQINVLDTLGLISSSFGQWWGVEGGDHVELRDAKNFKYMRLEFNGDVLIGATSCGLTEHVGAFRGLIQTRVPLGEWKDHLMHDPTKIMDAYLAKAQARSQWMS</sequence>
<dbReference type="InterPro" id="IPR036188">
    <property type="entry name" value="FAD/NAD-bd_sf"/>
</dbReference>
<gene>
    <name evidence="6" type="ORF">SAMN06295916_0796</name>
</gene>
<dbReference type="GO" id="GO:0016491">
    <property type="term" value="F:oxidoreductase activity"/>
    <property type="evidence" value="ECO:0007669"/>
    <property type="project" value="InterPro"/>
</dbReference>
<name>A0A212TB26_9BURK</name>
<dbReference type="SUPFAM" id="SSF51905">
    <property type="entry name" value="FAD/NAD(P)-binding domain"/>
    <property type="match status" value="2"/>
</dbReference>
<dbReference type="InterPro" id="IPR023753">
    <property type="entry name" value="FAD/NAD-binding_dom"/>
</dbReference>
<comment type="similarity">
    <text evidence="2">Belongs to the FAD-dependent oxidoreductase family.</text>
</comment>
<feature type="domain" description="FAD/NAD(P)-binding" evidence="5">
    <location>
        <begin position="1"/>
        <end position="307"/>
    </location>
</feature>
<evidence type="ECO:0000259" key="5">
    <source>
        <dbReference type="Pfam" id="PF07992"/>
    </source>
</evidence>
<dbReference type="Gene3D" id="3.50.50.60">
    <property type="entry name" value="FAD/NAD(P)-binding domain"/>
    <property type="match status" value="2"/>
</dbReference>
<comment type="cofactor">
    <cofactor evidence="1">
        <name>FAD</name>
        <dbReference type="ChEBI" id="CHEBI:57692"/>
    </cofactor>
</comment>